<keyword evidence="3 5" id="KW-1133">Transmembrane helix</keyword>
<dbReference type="KEGG" id="bany:112051865"/>
<dbReference type="SUPFAM" id="SSF56300">
    <property type="entry name" value="Metallo-dependent phosphatases"/>
    <property type="match status" value="1"/>
</dbReference>
<organism evidence="7 8">
    <name type="scientific">Bicyclus anynana</name>
    <name type="common">Squinting bush brown butterfly</name>
    <dbReference type="NCBI Taxonomy" id="110368"/>
    <lineage>
        <taxon>Eukaryota</taxon>
        <taxon>Metazoa</taxon>
        <taxon>Ecdysozoa</taxon>
        <taxon>Arthropoda</taxon>
        <taxon>Hexapoda</taxon>
        <taxon>Insecta</taxon>
        <taxon>Pterygota</taxon>
        <taxon>Neoptera</taxon>
        <taxon>Endopterygota</taxon>
        <taxon>Lepidoptera</taxon>
        <taxon>Glossata</taxon>
        <taxon>Ditrysia</taxon>
        <taxon>Papilionoidea</taxon>
        <taxon>Nymphalidae</taxon>
        <taxon>Satyrinae</taxon>
        <taxon>Satyrini</taxon>
        <taxon>Mycalesina</taxon>
        <taxon>Bicyclus</taxon>
    </lineage>
</organism>
<dbReference type="OrthoDB" id="5977743at2759"/>
<sequence length="349" mass="40033">MFLRKSTTLKYLITVPLGVIFYCEWFDYVIQPLFWPDFACKNEESCTKILFIADPQIQGDLAVPPPLGSLVNWDSDRYLASTFSVVLKHFKPDVLVYLGDLMDEGSVSTTAQYHSYVKRLSNIFDVYYPVVQVWVPGDNDIGGENEPINHNKVAEFSKVFDQPSVITFRNITFYKINSIMYKVPQAPDDADLNVRIAVAHYPVLSKGVYGKQVNNALHPDIYFCAHEHVSKYVKQQKDFSSKHTYLLQRGAPVLEVSFDDDSMYEIFVPTCSYRMGTNKIGYGAAILESQHSLKYTVFWSPQRFPHLLAYLVVVIIVISYVGCFALMRLISRQPRLVRNDDILPLLHRK</sequence>
<evidence type="ECO:0000259" key="6">
    <source>
        <dbReference type="Pfam" id="PF00149"/>
    </source>
</evidence>
<dbReference type="GO" id="GO:0016787">
    <property type="term" value="F:hydrolase activity"/>
    <property type="evidence" value="ECO:0007669"/>
    <property type="project" value="InterPro"/>
</dbReference>
<dbReference type="Proteomes" id="UP001652582">
    <property type="component" value="Chromosome 3"/>
</dbReference>
<keyword evidence="4 5" id="KW-0472">Membrane</keyword>
<comment type="subcellular location">
    <subcellularLocation>
        <location evidence="1">Membrane</location>
        <topology evidence="1">Multi-pass membrane protein</topology>
    </subcellularLocation>
</comment>
<proteinExistence type="predicted"/>
<dbReference type="RefSeq" id="XP_023946445.1">
    <property type="nucleotide sequence ID" value="XM_024090677.2"/>
</dbReference>
<evidence type="ECO:0000313" key="8">
    <source>
        <dbReference type="RefSeq" id="XP_023946445.1"/>
    </source>
</evidence>
<dbReference type="PANTHER" id="PTHR13315">
    <property type="entry name" value="METALLO PHOSPHOESTERASE RELATED"/>
    <property type="match status" value="1"/>
</dbReference>
<evidence type="ECO:0000256" key="3">
    <source>
        <dbReference type="ARBA" id="ARBA00022989"/>
    </source>
</evidence>
<gene>
    <name evidence="8" type="primary">LOC112051865</name>
</gene>
<keyword evidence="2 5" id="KW-0812">Transmembrane</keyword>
<name>A0A6J1NFA0_BICAN</name>
<evidence type="ECO:0000256" key="4">
    <source>
        <dbReference type="ARBA" id="ARBA00023136"/>
    </source>
</evidence>
<protein>
    <submittedName>
        <fullName evidence="8">Uncharacterized protein LOC112051865</fullName>
    </submittedName>
</protein>
<dbReference type="GO" id="GO:0016020">
    <property type="term" value="C:membrane"/>
    <property type="evidence" value="ECO:0007669"/>
    <property type="project" value="UniProtKB-SubCell"/>
</dbReference>
<keyword evidence="7" id="KW-1185">Reference proteome</keyword>
<reference evidence="8" key="1">
    <citation type="submission" date="2025-08" db="UniProtKB">
        <authorList>
            <consortium name="RefSeq"/>
        </authorList>
    </citation>
    <scope>IDENTIFICATION</scope>
</reference>
<dbReference type="GO" id="GO:0006506">
    <property type="term" value="P:GPI anchor biosynthetic process"/>
    <property type="evidence" value="ECO:0007669"/>
    <property type="project" value="InterPro"/>
</dbReference>
<dbReference type="GeneID" id="112051865"/>
<dbReference type="PANTHER" id="PTHR13315:SF4">
    <property type="entry name" value="METALLOPHOSPHOESTERASE, ISOFORM E"/>
    <property type="match status" value="1"/>
</dbReference>
<feature type="domain" description="Calcineurin-like phosphoesterase" evidence="6">
    <location>
        <begin position="48"/>
        <end position="229"/>
    </location>
</feature>
<accession>A0A6J1NFA0</accession>
<feature type="transmembrane region" description="Helical" evidence="5">
    <location>
        <begin position="307"/>
        <end position="330"/>
    </location>
</feature>
<dbReference type="Gene3D" id="3.60.21.10">
    <property type="match status" value="1"/>
</dbReference>
<dbReference type="InterPro" id="IPR029052">
    <property type="entry name" value="Metallo-depent_PP-like"/>
</dbReference>
<evidence type="ECO:0000256" key="5">
    <source>
        <dbReference type="SAM" id="Phobius"/>
    </source>
</evidence>
<dbReference type="CTD" id="36285"/>
<dbReference type="AlphaFoldDB" id="A0A6J1NFA0"/>
<evidence type="ECO:0000256" key="1">
    <source>
        <dbReference type="ARBA" id="ARBA00004141"/>
    </source>
</evidence>
<dbReference type="GO" id="GO:0005783">
    <property type="term" value="C:endoplasmic reticulum"/>
    <property type="evidence" value="ECO:0007669"/>
    <property type="project" value="TreeGrafter"/>
</dbReference>
<dbReference type="InterPro" id="IPR033308">
    <property type="entry name" value="PGAP5/Cdc1/Ted1"/>
</dbReference>
<evidence type="ECO:0000313" key="7">
    <source>
        <dbReference type="Proteomes" id="UP001652582"/>
    </source>
</evidence>
<dbReference type="Pfam" id="PF00149">
    <property type="entry name" value="Metallophos"/>
    <property type="match status" value="1"/>
</dbReference>
<dbReference type="InterPro" id="IPR004843">
    <property type="entry name" value="Calcineurin-like_PHP"/>
</dbReference>
<evidence type="ECO:0000256" key="2">
    <source>
        <dbReference type="ARBA" id="ARBA00022692"/>
    </source>
</evidence>